<dbReference type="PANTHER" id="PTHR47074">
    <property type="entry name" value="BNAC02G40300D PROTEIN"/>
    <property type="match status" value="1"/>
</dbReference>
<dbReference type="GO" id="GO:0003676">
    <property type="term" value="F:nucleic acid binding"/>
    <property type="evidence" value="ECO:0007669"/>
    <property type="project" value="InterPro"/>
</dbReference>
<evidence type="ECO:0000313" key="2">
    <source>
        <dbReference type="EMBL" id="KAL0373237.1"/>
    </source>
</evidence>
<dbReference type="Pfam" id="PF13456">
    <property type="entry name" value="RVT_3"/>
    <property type="match status" value="1"/>
</dbReference>
<gene>
    <name evidence="2" type="ORF">Scaly_1005300</name>
</gene>
<protein>
    <submittedName>
        <fullName evidence="2">Mitochondrial protein</fullName>
    </submittedName>
</protein>
<dbReference type="InterPro" id="IPR002156">
    <property type="entry name" value="RNaseH_domain"/>
</dbReference>
<name>A0AAW2QZH8_9LAMI</name>
<accession>A0AAW2QZH8</accession>
<comment type="caution">
    <text evidence="2">The sequence shown here is derived from an EMBL/GenBank/DDBJ whole genome shotgun (WGS) entry which is preliminary data.</text>
</comment>
<feature type="domain" description="RNase H type-1" evidence="1">
    <location>
        <begin position="535"/>
        <end position="652"/>
    </location>
</feature>
<dbReference type="GO" id="GO:0004523">
    <property type="term" value="F:RNA-DNA hybrid ribonuclease activity"/>
    <property type="evidence" value="ECO:0007669"/>
    <property type="project" value="InterPro"/>
</dbReference>
<proteinExistence type="predicted"/>
<evidence type="ECO:0000259" key="1">
    <source>
        <dbReference type="Pfam" id="PF13456"/>
    </source>
</evidence>
<dbReference type="EMBL" id="JACGWM010000005">
    <property type="protein sequence ID" value="KAL0373237.1"/>
    <property type="molecule type" value="Genomic_DNA"/>
</dbReference>
<reference evidence="2" key="1">
    <citation type="submission" date="2020-06" db="EMBL/GenBank/DDBJ databases">
        <authorList>
            <person name="Li T."/>
            <person name="Hu X."/>
            <person name="Zhang T."/>
            <person name="Song X."/>
            <person name="Zhang H."/>
            <person name="Dai N."/>
            <person name="Sheng W."/>
            <person name="Hou X."/>
            <person name="Wei L."/>
        </authorList>
    </citation>
    <scope>NUCLEOTIDE SEQUENCE</scope>
    <source>
        <strain evidence="2">KEN8</strain>
        <tissue evidence="2">Leaf</tissue>
    </source>
</reference>
<organism evidence="2">
    <name type="scientific">Sesamum calycinum</name>
    <dbReference type="NCBI Taxonomy" id="2727403"/>
    <lineage>
        <taxon>Eukaryota</taxon>
        <taxon>Viridiplantae</taxon>
        <taxon>Streptophyta</taxon>
        <taxon>Embryophyta</taxon>
        <taxon>Tracheophyta</taxon>
        <taxon>Spermatophyta</taxon>
        <taxon>Magnoliopsida</taxon>
        <taxon>eudicotyledons</taxon>
        <taxon>Gunneridae</taxon>
        <taxon>Pentapetalae</taxon>
        <taxon>asterids</taxon>
        <taxon>lamiids</taxon>
        <taxon>Lamiales</taxon>
        <taxon>Pedaliaceae</taxon>
        <taxon>Sesamum</taxon>
    </lineage>
</organism>
<dbReference type="AlphaFoldDB" id="A0AAW2QZH8"/>
<dbReference type="CDD" id="cd06222">
    <property type="entry name" value="RNase_H_like"/>
    <property type="match status" value="1"/>
</dbReference>
<dbReference type="InterPro" id="IPR044730">
    <property type="entry name" value="RNase_H-like_dom_plant"/>
</dbReference>
<dbReference type="PANTHER" id="PTHR47074:SF48">
    <property type="entry name" value="POLYNUCLEOTIDYL TRANSFERASE, RIBONUCLEASE H-LIKE SUPERFAMILY PROTEIN"/>
    <property type="match status" value="1"/>
</dbReference>
<reference evidence="2" key="2">
    <citation type="journal article" date="2024" name="Plant">
        <title>Genomic evolution and insights into agronomic trait innovations of Sesamum species.</title>
        <authorList>
            <person name="Miao H."/>
            <person name="Wang L."/>
            <person name="Qu L."/>
            <person name="Liu H."/>
            <person name="Sun Y."/>
            <person name="Le M."/>
            <person name="Wang Q."/>
            <person name="Wei S."/>
            <person name="Zheng Y."/>
            <person name="Lin W."/>
            <person name="Duan Y."/>
            <person name="Cao H."/>
            <person name="Xiong S."/>
            <person name="Wang X."/>
            <person name="Wei L."/>
            <person name="Li C."/>
            <person name="Ma Q."/>
            <person name="Ju M."/>
            <person name="Zhao R."/>
            <person name="Li G."/>
            <person name="Mu C."/>
            <person name="Tian Q."/>
            <person name="Mei H."/>
            <person name="Zhang T."/>
            <person name="Gao T."/>
            <person name="Zhang H."/>
        </authorList>
    </citation>
    <scope>NUCLEOTIDE SEQUENCE</scope>
    <source>
        <strain evidence="2">KEN8</strain>
    </source>
</reference>
<sequence>MALETRLLESKPSQGAWENSLSYNDKGQILSWNPPSSLHTPTVLDKTYDDHASRHSHRLPYPTYNLHMHVTAMIPQVRGLILVLSEPGIQLYRPSLKRLPYDDSCESLQPTLRCWFQAAKLMCNPTPWINLSIRGHFVVILKPRSISVVMSKLGFPSLFICLIMKCVSSVSYCFMLVGKIIGSLVPQQGLRQGDPLSRYLFLVCIEAFSSLLHHAECFGRIRGVSVCRGAPSISHLFADDTLIFCQASLESVATIKAVLKDCLGPRDWKSISLSRRLHSVIILQRAGKEVLIKSVIQAISSYEWDVSDYRCHYLRKFRLLGGLGFRQLQLFNLAMLAKQLWRILKQLEILLSRVLKAKYFPTRDIFSVTLGRRPSFTWRSVMAAHNLFCAGYCWRVGSGEHIRVWSYPWFPRSRSFRPITRAPVLDVNLLVAELLDPVGGDAYHLVCELEDRLGLSSLGLQDHWWWKKLLQASLPNKALDKDILHLLARCSFARVVWGLSPFTSIIMTRGMSELVSKAHVLSCWHATPVDVVKINFDGATFVGGVELGVGVVARNGLGRRVAWFSRRLHMAGTGALAEAVLFCSPSRGWQSVIFEGDCATLVYILRTREQDLSVDDPVITDILNYASNFNSCEFNFVRRPSNSVAHFFAHYCDLISCDSAERDSVIPPCVVPCVTSDLMS</sequence>
<dbReference type="InterPro" id="IPR052929">
    <property type="entry name" value="RNase_H-like_EbsB-rel"/>
</dbReference>